<dbReference type="Gene3D" id="3.30.460.10">
    <property type="entry name" value="Beta Polymerase, domain 2"/>
    <property type="match status" value="1"/>
</dbReference>
<dbReference type="SUPFAM" id="SSF81891">
    <property type="entry name" value="Poly A polymerase C-terminal region-like"/>
    <property type="match status" value="1"/>
</dbReference>
<keyword evidence="3" id="KW-0819">tRNA processing</keyword>
<keyword evidence="4" id="KW-0548">Nucleotidyltransferase</keyword>
<accession>A0A858PZB4</accession>
<dbReference type="EMBL" id="CP046391">
    <property type="protein sequence ID" value="QJC27904.1"/>
    <property type="molecule type" value="Genomic_DNA"/>
</dbReference>
<keyword evidence="2 8" id="KW-0808">Transferase</keyword>
<keyword evidence="12" id="KW-1185">Reference proteome</keyword>
<dbReference type="GO" id="GO:0008033">
    <property type="term" value="P:tRNA processing"/>
    <property type="evidence" value="ECO:0007669"/>
    <property type="project" value="UniProtKB-KW"/>
</dbReference>
<dbReference type="Pfam" id="PF12627">
    <property type="entry name" value="PolyA_pol_RNAbd"/>
    <property type="match status" value="1"/>
</dbReference>
<dbReference type="GO" id="GO:0046872">
    <property type="term" value="F:metal ion binding"/>
    <property type="evidence" value="ECO:0007669"/>
    <property type="project" value="UniProtKB-KW"/>
</dbReference>
<dbReference type="GO" id="GO:0016779">
    <property type="term" value="F:nucleotidyltransferase activity"/>
    <property type="evidence" value="ECO:0007669"/>
    <property type="project" value="UniProtKB-KW"/>
</dbReference>
<evidence type="ECO:0000256" key="7">
    <source>
        <dbReference type="ARBA" id="ARBA00022842"/>
    </source>
</evidence>
<dbReference type="Gene3D" id="1.10.3090.10">
    <property type="entry name" value="cca-adding enzyme, domain 2"/>
    <property type="match status" value="1"/>
</dbReference>
<dbReference type="InterPro" id="IPR043519">
    <property type="entry name" value="NT_sf"/>
</dbReference>
<keyword evidence="6" id="KW-0547">Nucleotide-binding</keyword>
<comment type="similarity">
    <text evidence="8">Belongs to the tRNA nucleotidyltransferase/poly(A) polymerase family.</text>
</comment>
<sequence length="403" mass="45189">MTQKLIDAPAIKLIIDVLERYNGDTRLVGGCVRDAVIGRKTTDIDLATTLVPQAVLAAFAKHNIKAIPTGLKHGTITAVVSGTTYEVTTLRRDNGCDGRHASVVFTDNWMEDASRRDFTFNALYCDKHGKIYDYFCGIQDLRDRRVAFIGDAATRINEDFLRILRVFRFHASICSDKALERDIVSVCGRYAKNLSLLSKERIRSEFFKLLSCANCAGTMTTMQQCGVLAQIIPTIYHIDLTPLHSKHLACRHPITKLAAILKSTKSPEIGQFVDHLSALFRLSRKEKKLLEIFLSTDLNLPLSTAQQQKYMNEFGVETYIDLLIINFLKSHGIQENMLLQHIEKTACFKPIRMPITGKDLTEIGFREGKLVGKTLEALKAVWESDPQNTTKAQLITLAKSLLG</sequence>
<dbReference type="GO" id="GO:0000049">
    <property type="term" value="F:tRNA binding"/>
    <property type="evidence" value="ECO:0007669"/>
    <property type="project" value="TreeGrafter"/>
</dbReference>
<dbReference type="InterPro" id="IPR032828">
    <property type="entry name" value="PolyA_RNA-bd"/>
</dbReference>
<evidence type="ECO:0000256" key="3">
    <source>
        <dbReference type="ARBA" id="ARBA00022694"/>
    </source>
</evidence>
<keyword evidence="8" id="KW-0694">RNA-binding</keyword>
<evidence type="ECO:0000256" key="1">
    <source>
        <dbReference type="ARBA" id="ARBA00001946"/>
    </source>
</evidence>
<dbReference type="InterPro" id="IPR002646">
    <property type="entry name" value="PolA_pol_head_dom"/>
</dbReference>
<dbReference type="RefSeq" id="WP_169193494.1">
    <property type="nucleotide sequence ID" value="NZ_CP046391.1"/>
</dbReference>
<dbReference type="SUPFAM" id="SSF81301">
    <property type="entry name" value="Nucleotidyltransferase"/>
    <property type="match status" value="1"/>
</dbReference>
<dbReference type="Proteomes" id="UP000500930">
    <property type="component" value="Chromosome"/>
</dbReference>
<dbReference type="PANTHER" id="PTHR46173">
    <property type="entry name" value="CCA TRNA NUCLEOTIDYLTRANSFERASE 1, MITOCHONDRIAL"/>
    <property type="match status" value="1"/>
</dbReference>
<dbReference type="PANTHER" id="PTHR46173:SF1">
    <property type="entry name" value="CCA TRNA NUCLEOTIDYLTRANSFERASE 1, MITOCHONDRIAL"/>
    <property type="match status" value="1"/>
</dbReference>
<keyword evidence="7" id="KW-0460">Magnesium</keyword>
<evidence type="ECO:0000259" key="10">
    <source>
        <dbReference type="Pfam" id="PF12627"/>
    </source>
</evidence>
<dbReference type="Pfam" id="PF01743">
    <property type="entry name" value="PolyA_pol"/>
    <property type="match status" value="1"/>
</dbReference>
<dbReference type="AlphaFoldDB" id="A0A858PZB4"/>
<evidence type="ECO:0000259" key="9">
    <source>
        <dbReference type="Pfam" id="PF01743"/>
    </source>
</evidence>
<dbReference type="KEGG" id="aplt:ANPL_04290"/>
<dbReference type="CDD" id="cd05398">
    <property type="entry name" value="NT_ClassII-CCAase"/>
    <property type="match status" value="1"/>
</dbReference>
<reference evidence="11 12" key="1">
    <citation type="journal article" date="2020" name="Pathogens">
        <title>First Whole Genome Sequence of Anaplasma platys, an Obligate Intracellular Rickettsial Pathogen of Dogs.</title>
        <authorList>
            <person name="Llanes A."/>
            <person name="Rajeev S."/>
        </authorList>
    </citation>
    <scope>NUCLEOTIDE SEQUENCE [LARGE SCALE GENOMIC DNA]</scope>
    <source>
        <strain evidence="11 12">S3</strain>
    </source>
</reference>
<feature type="domain" description="tRNA nucleotidyltransferase/poly(A) polymerase RNA and SrmB- binding" evidence="10">
    <location>
        <begin position="179"/>
        <end position="235"/>
    </location>
</feature>
<organism evidence="11 12">
    <name type="scientific">Anaplasma platys</name>
    <dbReference type="NCBI Taxonomy" id="949"/>
    <lineage>
        <taxon>Bacteria</taxon>
        <taxon>Pseudomonadati</taxon>
        <taxon>Pseudomonadota</taxon>
        <taxon>Alphaproteobacteria</taxon>
        <taxon>Rickettsiales</taxon>
        <taxon>Anaplasmataceae</taxon>
        <taxon>Anaplasma</taxon>
    </lineage>
</organism>
<evidence type="ECO:0000256" key="6">
    <source>
        <dbReference type="ARBA" id="ARBA00022741"/>
    </source>
</evidence>
<evidence type="ECO:0000256" key="4">
    <source>
        <dbReference type="ARBA" id="ARBA00022695"/>
    </source>
</evidence>
<proteinExistence type="inferred from homology"/>
<gene>
    <name evidence="11" type="primary">cca</name>
    <name evidence="11" type="ORF">ANPL_04290</name>
</gene>
<evidence type="ECO:0000313" key="12">
    <source>
        <dbReference type="Proteomes" id="UP000500930"/>
    </source>
</evidence>
<evidence type="ECO:0000256" key="2">
    <source>
        <dbReference type="ARBA" id="ARBA00022679"/>
    </source>
</evidence>
<comment type="cofactor">
    <cofactor evidence="1">
        <name>Mg(2+)</name>
        <dbReference type="ChEBI" id="CHEBI:18420"/>
    </cofactor>
</comment>
<keyword evidence="5" id="KW-0479">Metal-binding</keyword>
<dbReference type="InterPro" id="IPR050264">
    <property type="entry name" value="Bact_CCA-adding_enz_type3_sf"/>
</dbReference>
<protein>
    <submittedName>
        <fullName evidence="11">CCA tRNA nucleotidyltransferase</fullName>
    </submittedName>
</protein>
<dbReference type="GO" id="GO:0000166">
    <property type="term" value="F:nucleotide binding"/>
    <property type="evidence" value="ECO:0007669"/>
    <property type="project" value="UniProtKB-KW"/>
</dbReference>
<evidence type="ECO:0000313" key="11">
    <source>
        <dbReference type="EMBL" id="QJC27904.1"/>
    </source>
</evidence>
<feature type="domain" description="Poly A polymerase head" evidence="9">
    <location>
        <begin position="26"/>
        <end position="146"/>
    </location>
</feature>
<name>A0A858PZB4_9RICK</name>
<evidence type="ECO:0000256" key="8">
    <source>
        <dbReference type="RuleBase" id="RU003953"/>
    </source>
</evidence>
<evidence type="ECO:0000256" key="5">
    <source>
        <dbReference type="ARBA" id="ARBA00022723"/>
    </source>
</evidence>